<accession>A0A9W9CKT4</accession>
<comment type="caution">
    <text evidence="1">The sequence shown here is derived from an EMBL/GenBank/DDBJ whole genome shotgun (WGS) entry which is preliminary data.</text>
</comment>
<evidence type="ECO:0000313" key="2">
    <source>
        <dbReference type="Proteomes" id="UP001140560"/>
    </source>
</evidence>
<keyword evidence="2" id="KW-1185">Reference proteome</keyword>
<reference evidence="1" key="1">
    <citation type="submission" date="2022-10" db="EMBL/GenBank/DDBJ databases">
        <title>Tapping the CABI collections for fungal endophytes: first genome assemblies for Collariella, Neodidymelliopsis, Ascochyta clinopodiicola, Didymella pomorum, Didymosphaeria variabile, Neocosmospora piperis and Neocucurbitaria cava.</title>
        <authorList>
            <person name="Hill R."/>
        </authorList>
    </citation>
    <scope>NUCLEOTIDE SEQUENCE</scope>
    <source>
        <strain evidence="1">IMI 356814</strain>
    </source>
</reference>
<sequence>MAIQALSALFRLRDLSAIQVPTATAFDLDEGSDFKLEEIERLVRLAAKSITDCPEGKLPKLEDETPQEHSHRAQSVFAEKKAAVSEKLVAALKRKWSINHLALPRAKEFSSYFHMDTVGTQIIDQLNAWRDNKKLVEYLERLSRVLVHQEVIAISTPHYSFAPPPKHDKELDAARYYGSVDIFNAPAPILSHDRK</sequence>
<evidence type="ECO:0000313" key="1">
    <source>
        <dbReference type="EMBL" id="KAJ4367485.1"/>
    </source>
</evidence>
<organism evidence="1 2">
    <name type="scientific">Neocucurbitaria cava</name>
    <dbReference type="NCBI Taxonomy" id="798079"/>
    <lineage>
        <taxon>Eukaryota</taxon>
        <taxon>Fungi</taxon>
        <taxon>Dikarya</taxon>
        <taxon>Ascomycota</taxon>
        <taxon>Pezizomycotina</taxon>
        <taxon>Dothideomycetes</taxon>
        <taxon>Pleosporomycetidae</taxon>
        <taxon>Pleosporales</taxon>
        <taxon>Pleosporineae</taxon>
        <taxon>Cucurbitariaceae</taxon>
        <taxon>Neocucurbitaria</taxon>
    </lineage>
</organism>
<proteinExistence type="predicted"/>
<dbReference type="AlphaFoldDB" id="A0A9W9CKT4"/>
<gene>
    <name evidence="1" type="ORF">N0V83_007068</name>
</gene>
<protein>
    <submittedName>
        <fullName evidence="1">Uncharacterized protein</fullName>
    </submittedName>
</protein>
<dbReference type="Proteomes" id="UP001140560">
    <property type="component" value="Unassembled WGS sequence"/>
</dbReference>
<name>A0A9W9CKT4_9PLEO</name>
<dbReference type="EMBL" id="JAPEUY010000012">
    <property type="protein sequence ID" value="KAJ4367485.1"/>
    <property type="molecule type" value="Genomic_DNA"/>
</dbReference>